<comment type="caution">
    <text evidence="1">The sequence shown here is derived from an EMBL/GenBank/DDBJ whole genome shotgun (WGS) entry which is preliminary data.</text>
</comment>
<organism evidence="1 2">
    <name type="scientific">Muricomes intestini</name>
    <dbReference type="NCBI Taxonomy" id="1796634"/>
    <lineage>
        <taxon>Bacteria</taxon>
        <taxon>Bacillati</taxon>
        <taxon>Bacillota</taxon>
        <taxon>Clostridia</taxon>
        <taxon>Lachnospirales</taxon>
        <taxon>Lachnospiraceae</taxon>
        <taxon>Muricomes</taxon>
    </lineage>
</organism>
<evidence type="ECO:0000313" key="1">
    <source>
        <dbReference type="EMBL" id="TCS79820.1"/>
    </source>
</evidence>
<dbReference type="AlphaFoldDB" id="A0A4R3KA39"/>
<evidence type="ECO:0000313" key="2">
    <source>
        <dbReference type="Proteomes" id="UP000295726"/>
    </source>
</evidence>
<reference evidence="1 2" key="1">
    <citation type="submission" date="2019-03" db="EMBL/GenBank/DDBJ databases">
        <title>Genomic Encyclopedia of Type Strains, Phase IV (KMG-IV): sequencing the most valuable type-strain genomes for metagenomic binning, comparative biology and taxonomic classification.</title>
        <authorList>
            <person name="Goeker M."/>
        </authorList>
    </citation>
    <scope>NUCLEOTIDE SEQUENCE [LARGE SCALE GENOMIC DNA]</scope>
    <source>
        <strain evidence="1 2">DSM 29489</strain>
    </source>
</reference>
<proteinExistence type="predicted"/>
<keyword evidence="2" id="KW-1185">Reference proteome</keyword>
<accession>A0A4R3KA39</accession>
<dbReference type="OrthoDB" id="594021at2"/>
<gene>
    <name evidence="1" type="ORF">EDD59_10776</name>
</gene>
<sequence length="334" mass="37079">MMNYLVIDETHIQMEFGILGDISSFQTYTAGELESVKLTGKNMIVTHAGELVPSYSESQRRKNKPSVEFHRNGIIKAVMLEEQSEIESPIGTLPAEYVTFYPTGELHKVFVSDGQISGFWSEEDERQNNIPLSFELDAASFSAYTNGICFYKSGNIKSITLYPKETITVQSPVGRIETEIGFSLYESGELKSVEPKSPLQLQTPIGTFSAFEPDAVGIHADSNSVVFDEKGRLTAFSTMGDRVMIQTEEEEFMVLEPTEKQHPLYDNIKVRGAMKVIFNFEEDTVSFENGGTHTFSMKHTGFTIQKLPADTLGCTPADCANCLLCHSGNESPAK</sequence>
<dbReference type="Proteomes" id="UP000295726">
    <property type="component" value="Unassembled WGS sequence"/>
</dbReference>
<dbReference type="RefSeq" id="WP_132380205.1">
    <property type="nucleotide sequence ID" value="NZ_DAIPCY010000015.1"/>
</dbReference>
<protein>
    <submittedName>
        <fullName evidence="1">Uncharacterized protein</fullName>
    </submittedName>
</protein>
<name>A0A4R3KA39_9FIRM</name>
<dbReference type="EMBL" id="SLZZ01000007">
    <property type="protein sequence ID" value="TCS79820.1"/>
    <property type="molecule type" value="Genomic_DNA"/>
</dbReference>